<keyword evidence="2" id="KW-1133">Transmembrane helix</keyword>
<feature type="transmembrane region" description="Helical" evidence="2">
    <location>
        <begin position="81"/>
        <end position="99"/>
    </location>
</feature>
<dbReference type="AlphaFoldDB" id="A0A8H4VPK4"/>
<protein>
    <submittedName>
        <fullName evidence="3">Uncharacterized protein</fullName>
    </submittedName>
</protein>
<comment type="caution">
    <text evidence="3">The sequence shown here is derived from an EMBL/GenBank/DDBJ whole genome shotgun (WGS) entry which is preliminary data.</text>
</comment>
<keyword evidence="2" id="KW-0472">Membrane</keyword>
<evidence type="ECO:0000256" key="1">
    <source>
        <dbReference type="SAM" id="MobiDB-lite"/>
    </source>
</evidence>
<proteinExistence type="predicted"/>
<dbReference type="Proteomes" id="UP000521872">
    <property type="component" value="Unassembled WGS sequence"/>
</dbReference>
<dbReference type="EMBL" id="JAACJL010000030">
    <property type="protein sequence ID" value="KAF4617292.1"/>
    <property type="molecule type" value="Genomic_DNA"/>
</dbReference>
<keyword evidence="2" id="KW-0812">Transmembrane</keyword>
<evidence type="ECO:0000313" key="3">
    <source>
        <dbReference type="EMBL" id="KAF4617292.1"/>
    </source>
</evidence>
<evidence type="ECO:0000256" key="2">
    <source>
        <dbReference type="SAM" id="Phobius"/>
    </source>
</evidence>
<feature type="transmembrane region" description="Helical" evidence="2">
    <location>
        <begin position="50"/>
        <end position="75"/>
    </location>
</feature>
<organism evidence="3 4">
    <name type="scientific">Agrocybe pediades</name>
    <dbReference type="NCBI Taxonomy" id="84607"/>
    <lineage>
        <taxon>Eukaryota</taxon>
        <taxon>Fungi</taxon>
        <taxon>Dikarya</taxon>
        <taxon>Basidiomycota</taxon>
        <taxon>Agaricomycotina</taxon>
        <taxon>Agaricomycetes</taxon>
        <taxon>Agaricomycetidae</taxon>
        <taxon>Agaricales</taxon>
        <taxon>Agaricineae</taxon>
        <taxon>Strophariaceae</taxon>
        <taxon>Agrocybe</taxon>
    </lineage>
</organism>
<keyword evidence="4" id="KW-1185">Reference proteome</keyword>
<feature type="region of interest" description="Disordered" evidence="1">
    <location>
        <begin position="398"/>
        <end position="442"/>
    </location>
</feature>
<sequence>MLLDFLKAQVTRITTVVKSIYDVFYCNRLDVQLSISPLTFLVNKHGRMTAALFCAVVECFVCIGLLASCGIHAAIASTTPVMAARVYIIVLALWDYLLRHSTRLATNSLAYLDRTLLAQVVLLHLNPALFSIRLAHLIFVFFFGDNYIKFMITYLKTLPRRVLRYLGRHGKMKIYNPCHRQLRSWMSTYPFFWFVCAVVFDAIALLIFTTSVMIAFVFVYALDATAGQEDRHWAGIKDTEGGGASNLNKSYIPGDEINKALVRVAEVSEFSRTGIVLEYEVEKPKVKIFSGLVLFSDEDAFADGGVTHDKALDSPVLACSIVPLVEAVGSPRVKFPGTQKAKIRFTPLADDFVPNLKGLEASIHAPSSSSSTQKAKVRLTPTTDIFVHTLKGLEASIHAPSSRSPVSTPPTPPFVQPSPPTPPLIVKSNARPPVTQNRSMSSSYWAPAAPTVPIVIEAPKRRGGSGSKGTKDAEMVKPNGGLSRRQRHMLLMGASKARAQVSV</sequence>
<reference evidence="3 4" key="1">
    <citation type="submission" date="2019-12" db="EMBL/GenBank/DDBJ databases">
        <authorList>
            <person name="Floudas D."/>
            <person name="Bentzer J."/>
            <person name="Ahren D."/>
            <person name="Johansson T."/>
            <person name="Persson P."/>
            <person name="Tunlid A."/>
        </authorList>
    </citation>
    <scope>NUCLEOTIDE SEQUENCE [LARGE SCALE GENOMIC DNA]</scope>
    <source>
        <strain evidence="3 4">CBS 102.39</strain>
    </source>
</reference>
<feature type="region of interest" description="Disordered" evidence="1">
    <location>
        <begin position="459"/>
        <end position="479"/>
    </location>
</feature>
<feature type="transmembrane region" description="Helical" evidence="2">
    <location>
        <begin position="120"/>
        <end position="143"/>
    </location>
</feature>
<evidence type="ECO:0000313" key="4">
    <source>
        <dbReference type="Proteomes" id="UP000521872"/>
    </source>
</evidence>
<name>A0A8H4VPK4_9AGAR</name>
<accession>A0A8H4VPK4</accession>
<feature type="transmembrane region" description="Helical" evidence="2">
    <location>
        <begin position="191"/>
        <end position="222"/>
    </location>
</feature>
<gene>
    <name evidence="3" type="ORF">D9613_005642</name>
</gene>
<feature type="compositionally biased region" description="Pro residues" evidence="1">
    <location>
        <begin position="407"/>
        <end position="423"/>
    </location>
</feature>